<dbReference type="GeneID" id="110298916"/>
<evidence type="ECO:0000259" key="6">
    <source>
        <dbReference type="Pfam" id="PF00685"/>
    </source>
</evidence>
<sequence>MIMTDEFLWIEGIPFPTVYYSQEIVREVCDRFVVRDEDTIIVTYPKSGTHWLNEIVSLILTKGDPTWVQSTIANERTPWIEFENNYKLLNSKEGPRLMASLLPIQLFPKSFFSSKAKVIYLIRNPRDVLVSGYHYFNALKQGKEQVPWKIYFENFMQGKSYFGSWFEHARGWISLRKRENILVLSYEQLKKDTRNTIKKICEFLGENLESGELELVLKNISFQIMKERIISQSCLSNIEKHEFIMRKGITGDWKSHFTVAQAEAFDKAFQEKAADFPKELFSWE</sequence>
<dbReference type="RefSeq" id="XP_021024117.1">
    <property type="nucleotide sequence ID" value="XM_021168458.2"/>
</dbReference>
<dbReference type="PANTHER" id="PTHR11783">
    <property type="entry name" value="SULFOTRANSFERASE SULT"/>
    <property type="match status" value="1"/>
</dbReference>
<comment type="subcellular location">
    <subcellularLocation>
        <location evidence="1">Cytoplasm</location>
    </subcellularLocation>
</comment>
<organism evidence="7 11">
    <name type="scientific">Mus caroli</name>
    <name type="common">Ryukyu mouse</name>
    <name type="synonym">Ricefield mouse</name>
    <dbReference type="NCBI Taxonomy" id="10089"/>
    <lineage>
        <taxon>Eukaryota</taxon>
        <taxon>Metazoa</taxon>
        <taxon>Chordata</taxon>
        <taxon>Craniata</taxon>
        <taxon>Vertebrata</taxon>
        <taxon>Euteleostomi</taxon>
        <taxon>Mammalia</taxon>
        <taxon>Eutheria</taxon>
        <taxon>Euarchontoglires</taxon>
        <taxon>Glires</taxon>
        <taxon>Rodentia</taxon>
        <taxon>Myomorpha</taxon>
        <taxon>Muroidea</taxon>
        <taxon>Muridae</taxon>
        <taxon>Murinae</taxon>
        <taxon>Mus</taxon>
        <taxon>Mus</taxon>
    </lineage>
</organism>
<dbReference type="AlphaFoldDB" id="A0A6P5QA96"/>
<keyword evidence="3" id="KW-0963">Cytoplasm</keyword>
<dbReference type="SUPFAM" id="SSF52540">
    <property type="entry name" value="P-loop containing nucleoside triphosphate hydrolases"/>
    <property type="match status" value="1"/>
</dbReference>
<dbReference type="RefSeq" id="XP_021024118.1">
    <property type="nucleotide sequence ID" value="XM_021168459.1"/>
</dbReference>
<dbReference type="GO" id="GO:0005737">
    <property type="term" value="C:cytoplasm"/>
    <property type="evidence" value="ECO:0007669"/>
    <property type="project" value="UniProtKB-SubCell"/>
</dbReference>
<evidence type="ECO:0000313" key="10">
    <source>
        <dbReference type="RefSeq" id="XP_021024117.1"/>
    </source>
</evidence>
<dbReference type="KEGG" id="mcal:110298916"/>
<accession>A0A6P5QA96</accession>
<dbReference type="Proteomes" id="UP000515126">
    <property type="component" value="Chromosome 7"/>
</dbReference>
<keyword evidence="7" id="KW-1185">Reference proteome</keyword>
<evidence type="ECO:0000256" key="3">
    <source>
        <dbReference type="ARBA" id="ARBA00022490"/>
    </source>
</evidence>
<evidence type="ECO:0000256" key="1">
    <source>
        <dbReference type="ARBA" id="ARBA00004496"/>
    </source>
</evidence>
<reference evidence="8 9" key="1">
    <citation type="submission" date="2025-04" db="UniProtKB">
        <authorList>
            <consortium name="RefSeq"/>
        </authorList>
    </citation>
    <scope>IDENTIFICATION</scope>
</reference>
<dbReference type="GO" id="GO:0008146">
    <property type="term" value="F:sulfotransferase activity"/>
    <property type="evidence" value="ECO:0007669"/>
    <property type="project" value="InterPro"/>
</dbReference>
<proteinExistence type="inferred from homology"/>
<protein>
    <recommendedName>
        <fullName evidence="5">Sulfotransferase</fullName>
        <ecNumber evidence="5">2.8.2.-</ecNumber>
    </recommendedName>
</protein>
<keyword evidence="4 5" id="KW-0808">Transferase</keyword>
<dbReference type="Gene3D" id="3.40.50.300">
    <property type="entry name" value="P-loop containing nucleotide triphosphate hydrolases"/>
    <property type="match status" value="1"/>
</dbReference>
<evidence type="ECO:0000256" key="2">
    <source>
        <dbReference type="ARBA" id="ARBA00005771"/>
    </source>
</evidence>
<evidence type="ECO:0000313" key="7">
    <source>
        <dbReference type="Proteomes" id="UP000515126"/>
    </source>
</evidence>
<gene>
    <name evidence="8 9 10 11" type="primary">LOC110298916</name>
</gene>
<name>A0A6P5QA96_MUSCR</name>
<evidence type="ECO:0000256" key="5">
    <source>
        <dbReference type="RuleBase" id="RU361155"/>
    </source>
</evidence>
<dbReference type="RefSeq" id="XP_021024115.1">
    <property type="nucleotide sequence ID" value="XM_021168456.2"/>
</dbReference>
<dbReference type="RefSeq" id="XP_021024116.1">
    <property type="nucleotide sequence ID" value="XM_021168457.2"/>
</dbReference>
<evidence type="ECO:0000256" key="4">
    <source>
        <dbReference type="ARBA" id="ARBA00022679"/>
    </source>
</evidence>
<evidence type="ECO:0000313" key="11">
    <source>
        <dbReference type="RefSeq" id="XP_021024118.1"/>
    </source>
</evidence>
<dbReference type="EC" id="2.8.2.-" evidence="5"/>
<dbReference type="InterPro" id="IPR027417">
    <property type="entry name" value="P-loop_NTPase"/>
</dbReference>
<dbReference type="FunFam" id="3.40.50.300:FF:000433">
    <property type="entry name" value="Estrogen sulfotransferase"/>
    <property type="match status" value="1"/>
</dbReference>
<dbReference type="InterPro" id="IPR000863">
    <property type="entry name" value="Sulfotransferase_dom"/>
</dbReference>
<comment type="similarity">
    <text evidence="2 5">Belongs to the sulfotransferase 1 family.</text>
</comment>
<evidence type="ECO:0000313" key="9">
    <source>
        <dbReference type="RefSeq" id="XP_021024116.1"/>
    </source>
</evidence>
<dbReference type="Pfam" id="PF00685">
    <property type="entry name" value="Sulfotransfer_1"/>
    <property type="match status" value="1"/>
</dbReference>
<feature type="domain" description="Sulfotransferase" evidence="6">
    <location>
        <begin position="36"/>
        <end position="276"/>
    </location>
</feature>
<evidence type="ECO:0000313" key="8">
    <source>
        <dbReference type="RefSeq" id="XP_021024115.1"/>
    </source>
</evidence>